<dbReference type="PANTHER" id="PTHR33376">
    <property type="match status" value="1"/>
</dbReference>
<accession>A0ABD4L5A6</accession>
<dbReference type="RefSeq" id="WP_146804329.1">
    <property type="nucleotide sequence ID" value="NZ_BJUK01000061.1"/>
</dbReference>
<organism evidence="3 4">
    <name type="scientific">Bisbaumannia pacifica</name>
    <dbReference type="NCBI Taxonomy" id="77098"/>
    <lineage>
        <taxon>Bacteria</taxon>
        <taxon>Pseudomonadati</taxon>
        <taxon>Pseudomonadota</taxon>
        <taxon>Gammaproteobacteria</taxon>
        <taxon>Oceanospirillales</taxon>
        <taxon>Halomonadaceae</taxon>
        <taxon>Bisbaumannia</taxon>
    </lineage>
</organism>
<comment type="caution">
    <text evidence="3">The sequence shown here is derived from an EMBL/GenBank/DDBJ whole genome shotgun (WGS) entry which is preliminary data.</text>
</comment>
<feature type="signal peptide" evidence="2">
    <location>
        <begin position="1"/>
        <end position="39"/>
    </location>
</feature>
<dbReference type="InterPro" id="IPR038404">
    <property type="entry name" value="TRAP_DctP_sf"/>
</dbReference>
<feature type="chain" id="PRO_5044778951" evidence="2">
    <location>
        <begin position="40"/>
        <end position="354"/>
    </location>
</feature>
<dbReference type="Pfam" id="PF03480">
    <property type="entry name" value="DctP"/>
    <property type="match status" value="1"/>
</dbReference>
<dbReference type="InterPro" id="IPR018389">
    <property type="entry name" value="DctP_fam"/>
</dbReference>
<protein>
    <submittedName>
        <fullName evidence="3">TRAP transporter substrate-binding protein</fullName>
    </submittedName>
</protein>
<keyword evidence="1 2" id="KW-0732">Signal</keyword>
<sequence>MTTKQTVTSNLSTIPRRLAGAACLSGLLAGTLFAGSATASEITLNYAFFAPAQTFPGVQMERWAEEMERRTDGRVSVNTFPGGTLLTAGNMYDGVQSGVADIGLSVTSYEPARFPLLNMASGLTGIDINSTVGSQVVYDLVKEFSSQQLGLEDFKVITAFAIQPSYLHSRTPVRSLEDIQGMELRVPGDNTDVVEALGGVPVGLNQAETGEALQAGVVDGYVSSREGLMDFQYARSVQYVTDYPMTNAFLLAVMNRQRWESLPEDVQRVIDELGAEMAHFAGDYLDNHIEESLAWAAEEHGVETLTLSDEEEVRWAERLAPINEARLAEVAEMGLPAYEFYDRMMELIDSYRRP</sequence>
<dbReference type="Gene3D" id="3.40.190.170">
    <property type="entry name" value="Bacterial extracellular solute-binding protein, family 7"/>
    <property type="match status" value="1"/>
</dbReference>
<name>A0ABD4L5A6_9GAMM</name>
<dbReference type="AlphaFoldDB" id="A0ABD4L5A6"/>
<dbReference type="Proteomes" id="UP000651738">
    <property type="component" value="Unassembled WGS sequence"/>
</dbReference>
<evidence type="ECO:0000313" key="4">
    <source>
        <dbReference type="Proteomes" id="UP000651738"/>
    </source>
</evidence>
<evidence type="ECO:0000256" key="2">
    <source>
        <dbReference type="SAM" id="SignalP"/>
    </source>
</evidence>
<dbReference type="EMBL" id="JAEDAF010000028">
    <property type="protein sequence ID" value="MBH8581950.1"/>
    <property type="molecule type" value="Genomic_DNA"/>
</dbReference>
<proteinExistence type="predicted"/>
<dbReference type="CDD" id="cd13665">
    <property type="entry name" value="PBP2_TRAP_Dctp3_4"/>
    <property type="match status" value="1"/>
</dbReference>
<evidence type="ECO:0000256" key="1">
    <source>
        <dbReference type="ARBA" id="ARBA00022729"/>
    </source>
</evidence>
<reference evidence="3 4" key="1">
    <citation type="submission" date="2020-12" db="EMBL/GenBank/DDBJ databases">
        <title>Draft genome sequence of Halomonas pacifica strain CARE-V15.</title>
        <authorList>
            <person name="Vignesh N."/>
            <person name="Thabitha A."/>
            <person name="Saravanan R."/>
            <person name="Manigandan V."/>
        </authorList>
    </citation>
    <scope>NUCLEOTIDE SEQUENCE [LARGE SCALE GENOMIC DNA]</scope>
    <source>
        <strain evidence="3 4">CARE-V15</strain>
    </source>
</reference>
<dbReference type="PANTHER" id="PTHR33376:SF15">
    <property type="entry name" value="BLL6794 PROTEIN"/>
    <property type="match status" value="1"/>
</dbReference>
<dbReference type="NCBIfam" id="NF037995">
    <property type="entry name" value="TRAP_S1"/>
    <property type="match status" value="1"/>
</dbReference>
<evidence type="ECO:0000313" key="3">
    <source>
        <dbReference type="EMBL" id="MBH8581950.1"/>
    </source>
</evidence>
<gene>
    <name evidence="3" type="ORF">I7V36_17745</name>
</gene>